<dbReference type="InterPro" id="IPR036388">
    <property type="entry name" value="WH-like_DNA-bd_sf"/>
</dbReference>
<dbReference type="Pfam" id="PF08477">
    <property type="entry name" value="Roc"/>
    <property type="match status" value="1"/>
</dbReference>
<dbReference type="InterPro" id="IPR032171">
    <property type="entry name" value="COR-A"/>
</dbReference>
<dbReference type="PANTHER" id="PTHR24111:SF0">
    <property type="entry name" value="LEUCINE-RICH REPEAT-CONTAINING PROTEIN"/>
    <property type="match status" value="1"/>
</dbReference>
<evidence type="ECO:0000256" key="1">
    <source>
        <dbReference type="ARBA" id="ARBA00012513"/>
    </source>
</evidence>
<comment type="catalytic activity">
    <reaction evidence="9">
        <text>L-seryl-[protein] + ATP = O-phospho-L-seryl-[protein] + ADP + H(+)</text>
        <dbReference type="Rhea" id="RHEA:17989"/>
        <dbReference type="Rhea" id="RHEA-COMP:9863"/>
        <dbReference type="Rhea" id="RHEA-COMP:11604"/>
        <dbReference type="ChEBI" id="CHEBI:15378"/>
        <dbReference type="ChEBI" id="CHEBI:29999"/>
        <dbReference type="ChEBI" id="CHEBI:30616"/>
        <dbReference type="ChEBI" id="CHEBI:83421"/>
        <dbReference type="ChEBI" id="CHEBI:456216"/>
        <dbReference type="EC" id="2.7.11.1"/>
    </reaction>
</comment>
<feature type="domain" description="Roc" evidence="11">
    <location>
        <begin position="265"/>
        <end position="552"/>
    </location>
</feature>
<gene>
    <name evidence="12" type="ORF">ASTO00021_LOCUS5392</name>
</gene>
<keyword evidence="7" id="KW-0067">ATP-binding</keyword>
<proteinExistence type="predicted"/>
<feature type="compositionally biased region" description="Basic and acidic residues" evidence="10">
    <location>
        <begin position="348"/>
        <end position="360"/>
    </location>
</feature>
<dbReference type="InterPro" id="IPR052201">
    <property type="entry name" value="LRR-containing_regulator"/>
</dbReference>
<dbReference type="Gene3D" id="1.10.10.10">
    <property type="entry name" value="Winged helix-like DNA-binding domain superfamily/Winged helix DNA-binding domain"/>
    <property type="match status" value="1"/>
</dbReference>
<dbReference type="InterPro" id="IPR027417">
    <property type="entry name" value="P-loop_NTPase"/>
</dbReference>
<reference evidence="12" key="1">
    <citation type="submission" date="2021-01" db="EMBL/GenBank/DDBJ databases">
        <authorList>
            <person name="Corre E."/>
            <person name="Pelletier E."/>
            <person name="Niang G."/>
            <person name="Scheremetjew M."/>
            <person name="Finn R."/>
            <person name="Kale V."/>
            <person name="Holt S."/>
            <person name="Cochrane G."/>
            <person name="Meng A."/>
            <person name="Brown T."/>
            <person name="Cohen L."/>
        </authorList>
    </citation>
    <scope>NUCLEOTIDE SEQUENCE</scope>
    <source>
        <strain evidence="12">GSBS06</strain>
    </source>
</reference>
<evidence type="ECO:0000259" key="11">
    <source>
        <dbReference type="PROSITE" id="PS51424"/>
    </source>
</evidence>
<evidence type="ECO:0000256" key="7">
    <source>
        <dbReference type="ARBA" id="ARBA00022840"/>
    </source>
</evidence>
<evidence type="ECO:0000256" key="5">
    <source>
        <dbReference type="ARBA" id="ARBA00022741"/>
    </source>
</evidence>
<evidence type="ECO:0000256" key="4">
    <source>
        <dbReference type="ARBA" id="ARBA00022737"/>
    </source>
</evidence>
<keyword evidence="6" id="KW-0418">Kinase</keyword>
<dbReference type="InterPro" id="IPR032675">
    <property type="entry name" value="LRR_dom_sf"/>
</dbReference>
<dbReference type="EMBL" id="HBIN01007356">
    <property type="protein sequence ID" value="CAE0435107.1"/>
    <property type="molecule type" value="Transcribed_RNA"/>
</dbReference>
<dbReference type="InterPro" id="IPR001611">
    <property type="entry name" value="Leu-rich_rpt"/>
</dbReference>
<feature type="region of interest" description="Disordered" evidence="10">
    <location>
        <begin position="348"/>
        <end position="388"/>
    </location>
</feature>
<dbReference type="GO" id="GO:0005524">
    <property type="term" value="F:ATP binding"/>
    <property type="evidence" value="ECO:0007669"/>
    <property type="project" value="UniProtKB-KW"/>
</dbReference>
<accession>A0A7S3LP71</accession>
<dbReference type="Pfam" id="PF13516">
    <property type="entry name" value="LRR_6"/>
    <property type="match status" value="2"/>
</dbReference>
<evidence type="ECO:0000256" key="9">
    <source>
        <dbReference type="ARBA" id="ARBA00048679"/>
    </source>
</evidence>
<dbReference type="SUPFAM" id="SSF52540">
    <property type="entry name" value="P-loop containing nucleoside triphosphate hydrolases"/>
    <property type="match status" value="1"/>
</dbReference>
<keyword evidence="2" id="KW-0723">Serine/threonine-protein kinase</keyword>
<dbReference type="PROSITE" id="PS51424">
    <property type="entry name" value="ROC"/>
    <property type="match status" value="1"/>
</dbReference>
<dbReference type="EC" id="2.7.11.1" evidence="1"/>
<dbReference type="AlphaFoldDB" id="A0A7S3LP71"/>
<dbReference type="SMART" id="SM00368">
    <property type="entry name" value="LRR_RI"/>
    <property type="match status" value="5"/>
</dbReference>
<dbReference type="GO" id="GO:0004674">
    <property type="term" value="F:protein serine/threonine kinase activity"/>
    <property type="evidence" value="ECO:0007669"/>
    <property type="project" value="UniProtKB-KW"/>
</dbReference>
<sequence>MATYKDFNWEVASSVEACLGMTESGVEAVECDGVDFTRGKVSEVVDERIQALRISKKCKALYLNNNKIGNFGTQQLMRKLSPQNMLVYLYLGSNGISRSGGEAIAEFLKADSTMIYLYLGENCIGDLAASAIGESLKVNSILVELNLWDNNIGEIGACALAEGLKVNNSLHHFDIGKNKLGDNGAIAYARALALNTGLICTNIGSNDIGDVGMNAITEGVKCNTTITAVHSLGNPGSTTAMKKYLQRNANTQKQAFLSALKKNGQKAPWRRSKLMIVGHGKAGKTATARSLLGQPFVSSWESTIGVQLTQTKTKTNRTGWAMASEDENNAVELAARVAVTNLFQNDVAQKRNGDSASSHDDESDSLQQSPKKQKLITPPLDLKPPPLKRVETDESKYLKPDIQQYTETLLVQAKKERNCLNFCIWDYGGQEVFYTMHHLFLTQYGVYLLVFNMQELLNDGPKCLENLKFWLLSIRIHAQEAPVIIVGTFFDMISNQDQLILINDCLKSLVGNDFSQVVRNQQNDSVFFALDNRTGSGIETIRSMIERVTTHQKYVNRHVSVRWMHCLDAMLKQRNKSHLSLDEVKEIAMSKLVTSSDEFDEMMHMFHELGLLIHLKSTETLRNVVITNPQWLIDQITKVIRDPVVHKFDNFDSEITEREMASDVQNLTNNGIASRDLLEYLWRKQNVPFLLEIMRETLLLSDWNFENVSKNMYLVPSLNRDVDNIGLSEVGICKANGRKCLLDFSETFLPVGVFQRLVTLFVAFSGNIGNSPEPSLGYRDCKIWLGRKGFVRLCNIPSKIFMIVEEENIASNSLSVLLSMLRRLNEGLLKTKLKWKISLEVDGSYVPYSVAKQGNAKPWFEFSDKSDVDDILSSKALGKTVDLNGFFEYLKARRVVS</sequence>
<dbReference type="PANTHER" id="PTHR24111">
    <property type="entry name" value="LEUCINE-RICH REPEAT-CONTAINING PROTEIN 34"/>
    <property type="match status" value="1"/>
</dbReference>
<dbReference type="InterPro" id="IPR020859">
    <property type="entry name" value="ROC"/>
</dbReference>
<dbReference type="SUPFAM" id="SSF52047">
    <property type="entry name" value="RNI-like"/>
    <property type="match status" value="1"/>
</dbReference>
<dbReference type="Gene3D" id="3.30.70.1390">
    <property type="entry name" value="ROC domain from the Parkinson's disease-associated leucine-rich repeat kinase 2"/>
    <property type="match status" value="1"/>
</dbReference>
<dbReference type="Gene3D" id="3.40.50.300">
    <property type="entry name" value="P-loop containing nucleotide triphosphate hydrolases"/>
    <property type="match status" value="2"/>
</dbReference>
<evidence type="ECO:0000256" key="10">
    <source>
        <dbReference type="SAM" id="MobiDB-lite"/>
    </source>
</evidence>
<keyword evidence="4" id="KW-0677">Repeat</keyword>
<name>A0A7S3LP71_9STRA</name>
<organism evidence="12">
    <name type="scientific">Aplanochytrium stocchinoi</name>
    <dbReference type="NCBI Taxonomy" id="215587"/>
    <lineage>
        <taxon>Eukaryota</taxon>
        <taxon>Sar</taxon>
        <taxon>Stramenopiles</taxon>
        <taxon>Bigyra</taxon>
        <taxon>Labyrinthulomycetes</taxon>
        <taxon>Thraustochytrida</taxon>
        <taxon>Thraustochytriidae</taxon>
        <taxon>Aplanochytrium</taxon>
    </lineage>
</organism>
<dbReference type="Gene3D" id="3.80.10.10">
    <property type="entry name" value="Ribonuclease Inhibitor"/>
    <property type="match status" value="2"/>
</dbReference>
<dbReference type="Pfam" id="PF16095">
    <property type="entry name" value="COR-A"/>
    <property type="match status" value="1"/>
</dbReference>
<evidence type="ECO:0000313" key="12">
    <source>
        <dbReference type="EMBL" id="CAE0435107.1"/>
    </source>
</evidence>
<keyword evidence="3" id="KW-0808">Transferase</keyword>
<evidence type="ECO:0000256" key="3">
    <source>
        <dbReference type="ARBA" id="ARBA00022679"/>
    </source>
</evidence>
<comment type="catalytic activity">
    <reaction evidence="8">
        <text>L-threonyl-[protein] + ATP = O-phospho-L-threonyl-[protein] + ADP + H(+)</text>
        <dbReference type="Rhea" id="RHEA:46608"/>
        <dbReference type="Rhea" id="RHEA-COMP:11060"/>
        <dbReference type="Rhea" id="RHEA-COMP:11605"/>
        <dbReference type="ChEBI" id="CHEBI:15378"/>
        <dbReference type="ChEBI" id="CHEBI:30013"/>
        <dbReference type="ChEBI" id="CHEBI:30616"/>
        <dbReference type="ChEBI" id="CHEBI:61977"/>
        <dbReference type="ChEBI" id="CHEBI:456216"/>
        <dbReference type="EC" id="2.7.11.1"/>
    </reaction>
</comment>
<evidence type="ECO:0000256" key="8">
    <source>
        <dbReference type="ARBA" id="ARBA00047899"/>
    </source>
</evidence>
<evidence type="ECO:0000256" key="6">
    <source>
        <dbReference type="ARBA" id="ARBA00022777"/>
    </source>
</evidence>
<protein>
    <recommendedName>
        <fullName evidence="1">non-specific serine/threonine protein kinase</fullName>
        <ecNumber evidence="1">2.7.11.1</ecNumber>
    </recommendedName>
</protein>
<evidence type="ECO:0000256" key="2">
    <source>
        <dbReference type="ARBA" id="ARBA00022527"/>
    </source>
</evidence>
<keyword evidence="5" id="KW-0547">Nucleotide-binding</keyword>